<name>A0ABX6R3G4_9VIBR</name>
<feature type="transmembrane region" description="Helical" evidence="1">
    <location>
        <begin position="81"/>
        <end position="101"/>
    </location>
</feature>
<feature type="transmembrane region" description="Helical" evidence="1">
    <location>
        <begin position="41"/>
        <end position="61"/>
    </location>
</feature>
<dbReference type="Proteomes" id="UP000515264">
    <property type="component" value="Chromosome 1"/>
</dbReference>
<keyword evidence="3" id="KW-1185">Reference proteome</keyword>
<keyword evidence="1" id="KW-0472">Membrane</keyword>
<organism evidence="2 3">
    <name type="scientific">Vibrio spartinae</name>
    <dbReference type="NCBI Taxonomy" id="1918945"/>
    <lineage>
        <taxon>Bacteria</taxon>
        <taxon>Pseudomonadati</taxon>
        <taxon>Pseudomonadota</taxon>
        <taxon>Gammaproteobacteria</taxon>
        <taxon>Vibrionales</taxon>
        <taxon>Vibrionaceae</taxon>
        <taxon>Vibrio</taxon>
    </lineage>
</organism>
<evidence type="ECO:0000313" key="3">
    <source>
        <dbReference type="Proteomes" id="UP000515264"/>
    </source>
</evidence>
<reference evidence="2 3" key="1">
    <citation type="journal article" date="2020" name="J. Nat. Prod.">
        <title>Genomics-Metabolomics Profiling Disclosed Marine Vibrio spartinae 3.6 as a Producer of a New Branched Side Chain Prodigiosin.</title>
        <authorList>
            <person name="Vitale G.A."/>
            <person name="Sciarretta M."/>
            <person name="Palma Esposito F."/>
            <person name="January G.G."/>
            <person name="Giaccio M."/>
            <person name="Bunk B."/>
            <person name="Sproer C."/>
            <person name="Bajerski F."/>
            <person name="Power D."/>
            <person name="Festa C."/>
            <person name="Monti M.C."/>
            <person name="D'Auria M.V."/>
            <person name="de Pascale D."/>
        </authorList>
    </citation>
    <scope>NUCLEOTIDE SEQUENCE [LARGE SCALE GENOMIC DNA]</scope>
    <source>
        <strain evidence="2 3">3.6</strain>
    </source>
</reference>
<evidence type="ECO:0000256" key="1">
    <source>
        <dbReference type="SAM" id="Phobius"/>
    </source>
</evidence>
<evidence type="ECO:0000313" key="2">
    <source>
        <dbReference type="EMBL" id="QMV15675.1"/>
    </source>
</evidence>
<evidence type="ECO:0008006" key="4">
    <source>
        <dbReference type="Google" id="ProtNLM"/>
    </source>
</evidence>
<dbReference type="EMBL" id="CP046268">
    <property type="protein sequence ID" value="QMV15675.1"/>
    <property type="molecule type" value="Genomic_DNA"/>
</dbReference>
<sequence>MRYKITWCIFAPSLLVFYGWLCWKLMSPLLVTVDSAFYEPIGYIDSILFAGFFSLLVIFAYRGYEVLFLRNSKPSHKLLSIIFIFGGIVGFTVNHLTYHVVIKKNNFIQCTTEAGYKNNLIDKYVKNGDYCYQ</sequence>
<keyword evidence="1" id="KW-0812">Transmembrane</keyword>
<accession>A0ABX6R3G4</accession>
<gene>
    <name evidence="2" type="ORF">Vspart_03019</name>
</gene>
<protein>
    <recommendedName>
        <fullName evidence="4">DUF1240 domain-containing protein</fullName>
    </recommendedName>
</protein>
<feature type="transmembrane region" description="Helical" evidence="1">
    <location>
        <begin position="7"/>
        <end position="26"/>
    </location>
</feature>
<proteinExistence type="predicted"/>
<keyword evidence="1" id="KW-1133">Transmembrane helix</keyword>